<organism evidence="4 5">
    <name type="scientific">Eptatretus burgeri</name>
    <name type="common">Inshore hagfish</name>
    <dbReference type="NCBI Taxonomy" id="7764"/>
    <lineage>
        <taxon>Eukaryota</taxon>
        <taxon>Metazoa</taxon>
        <taxon>Chordata</taxon>
        <taxon>Craniata</taxon>
        <taxon>Vertebrata</taxon>
        <taxon>Cyclostomata</taxon>
        <taxon>Myxini</taxon>
        <taxon>Myxiniformes</taxon>
        <taxon>Myxinidae</taxon>
        <taxon>Eptatretinae</taxon>
        <taxon>Eptatretus</taxon>
    </lineage>
</organism>
<dbReference type="GO" id="GO:0005524">
    <property type="term" value="F:ATP binding"/>
    <property type="evidence" value="ECO:0007669"/>
    <property type="project" value="InterPro"/>
</dbReference>
<feature type="domain" description="Protein kinase" evidence="3">
    <location>
        <begin position="1162"/>
        <end position="1465"/>
    </location>
</feature>
<feature type="region of interest" description="Disordered" evidence="2">
    <location>
        <begin position="76"/>
        <end position="98"/>
    </location>
</feature>
<sequence length="1544" mass="170859">MSVCEAFTEHAWKKGKCKNCFKSLSQHKCESTGGQSKSVEETTKVTSGLSFQEKLRPPVAKKPALLSKSSFTLFAPHPEASSKNLTRKNHNIGRSDCISQNINHEGSVLSQSKKRFLPNATQLKSTTSGSSNNLGCLSTNGSSSSNNNNGAVYSSTPTHGHSKKEVSKDLQQRSLLEVFADKCGDTSNAHTDVEKVNCEQSLQNLASSSEDLSLTSPPSTDSGTVELNHQAGNALPGPVLNSQGNSSISSEDSIPIEMEGTDASSCPVMRGQSIEMSQIFSCSPAVIIDSVRRSADAKSSSNYEAWSSGICSKQGNNINTKEQSLVEKVSKTVYCKVPAGCTACFNKVSTTLINAHCNSSTDSHVKSPVTDVGHVEFLLHIPTTQSPATYAGHKSKSAGFENQESLENNNNNIVSITSPKEYIFNEAAISSGSNLDITTGIADIRSTASVCRPEGLNHVSTEPSIHTTNMTACVDVSHNAVDVLRPPVADAGALPSSRNDLTARDQNEESRFEPISSHGGQVEMKPPLVIQTSSRGDANTAFAQLISSIKPPATSPELPEKQFKRVFLGLTEEEEIQKTAVTNNSRPYFDDQAGHVDLHSAEDFLKNPGCDQVRPQLKRQRATRRSLTVMQLPTKPPRPIPENQVVLNHTFLTNTSSEPETSQRSPPMSQRCNFEYEKEKVEYSLEISQDDSTMHEESHTMWHQKLPYQKEMNMLNKDTAFEKNIGKYDDCEVHIPLTMPSQPSDEHSNYDSSDVSHKHGEAYTYKQDYPKFINFGLDSSSNARQKQTRASPPGLRARKQLGGGERRNIWAENKSTSDESIKRELTEVVQPTAAECRKQVQSKGFLENSTLVLVIPPGSVAAKGMVKKNENLDTRPDHRITDSNRPHEYTSTAIYGNMGIGRVDMIPEKHPRHPRGVSEESIVFMGSESLNHGPDYFETPPPLPSKERKSKTLLSSTKKELRNCQGLPSMKSNSQNEMRKTKSEETTLVTTPLMPHHIQCNTDPLGKRQTREKKGQLYKCRSVEYSPTHPQKTRLSDHYLYTSVKRTLVNSCDMSSDGSEAILDAHPDCTRASQCNNHSLITEQASNDNDTSATALPGAPKLGLVGYRDLEDDVSCSKRILDLQAKSIRRLEGRCRQLFEHGCSKHLSIGTENWPDFKLDSRKPCCFAGDGVYYLCSYAKDPDQPYAVKVCKGQAEDPSLCLTTIPEIPFHYNLQHECGRFVANVPQSLLPPEDKVTGKGAAMEAPPFAEGQRQESRLVVITQDKPSMTMADFVNSSREKHRAEPEDYELKICFLLLQLCQALESLKAARMSHCDICLNNLLLESEEALSPGCSFKLPRLILSNFSQAKGPTQNNGQLGRHSHVLKGIPVSQQDRLAPEILSASQYGKLDEFQTGILIYEMLHLPNPFEVDKSLRELGYSVEDLPPFLQLSLYSHGLQQLARALLHPIQNERLPIALARNAVQFLIWGPKVNKQPKCEAESRQSWLEERRALVILAFAEKALPQEKTDKIQGTNPVVLEEWLRCQYFASATVDFMKNAEKILQQ</sequence>
<name>A0A8C4R3A1_EPTBU</name>
<reference evidence="4" key="2">
    <citation type="submission" date="2025-09" db="UniProtKB">
        <authorList>
            <consortium name="Ensembl"/>
        </authorList>
    </citation>
    <scope>IDENTIFICATION</scope>
</reference>
<protein>
    <recommendedName>
        <fullName evidence="3">Protein kinase domain-containing protein</fullName>
    </recommendedName>
</protein>
<dbReference type="GO" id="GO:0004672">
    <property type="term" value="F:protein kinase activity"/>
    <property type="evidence" value="ECO:0007669"/>
    <property type="project" value="InterPro"/>
</dbReference>
<accession>A0A8C4R3A1</accession>
<feature type="compositionally biased region" description="Low complexity" evidence="2">
    <location>
        <begin position="127"/>
        <end position="150"/>
    </location>
</feature>
<reference evidence="4" key="1">
    <citation type="submission" date="2025-08" db="UniProtKB">
        <authorList>
            <consortium name="Ensembl"/>
        </authorList>
    </citation>
    <scope>IDENTIFICATION</scope>
</reference>
<dbReference type="Proteomes" id="UP000694388">
    <property type="component" value="Unplaced"/>
</dbReference>
<dbReference type="InterPro" id="IPR011009">
    <property type="entry name" value="Kinase-like_dom_sf"/>
</dbReference>
<feature type="region of interest" description="Disordered" evidence="2">
    <location>
        <begin position="607"/>
        <end position="627"/>
    </location>
</feature>
<dbReference type="PANTHER" id="PTHR22972">
    <property type="entry name" value="SERINE/THREONINE PROTEIN KINASE"/>
    <property type="match status" value="1"/>
</dbReference>
<dbReference type="SMART" id="SM00220">
    <property type="entry name" value="S_TKc"/>
    <property type="match status" value="1"/>
</dbReference>
<dbReference type="Ensembl" id="ENSEBUT00000024901.1">
    <property type="protein sequence ID" value="ENSEBUP00000024325.1"/>
    <property type="gene ID" value="ENSEBUG00000014992.1"/>
</dbReference>
<dbReference type="PANTHER" id="PTHR22972:SF8">
    <property type="entry name" value="PROTEIN KINASE DOMAIN-CONTAINING PROTEIN"/>
    <property type="match status" value="1"/>
</dbReference>
<dbReference type="PROSITE" id="PS50011">
    <property type="entry name" value="PROTEIN_KINASE_DOM"/>
    <property type="match status" value="1"/>
</dbReference>
<dbReference type="SUPFAM" id="SSF56112">
    <property type="entry name" value="Protein kinase-like (PK-like)"/>
    <property type="match status" value="1"/>
</dbReference>
<dbReference type="InterPro" id="IPR051511">
    <property type="entry name" value="MitoQC_Scaffold_Kinases"/>
</dbReference>
<dbReference type="GeneTree" id="ENSGT00940000157591"/>
<evidence type="ECO:0000259" key="3">
    <source>
        <dbReference type="PROSITE" id="PS50011"/>
    </source>
</evidence>
<evidence type="ECO:0000313" key="4">
    <source>
        <dbReference type="Ensembl" id="ENSEBUP00000024325.1"/>
    </source>
</evidence>
<evidence type="ECO:0000313" key="5">
    <source>
        <dbReference type="Proteomes" id="UP000694388"/>
    </source>
</evidence>
<feature type="compositionally biased region" description="Polar residues" evidence="2">
    <location>
        <begin position="777"/>
        <end position="790"/>
    </location>
</feature>
<evidence type="ECO:0000256" key="2">
    <source>
        <dbReference type="SAM" id="MobiDB-lite"/>
    </source>
</evidence>
<dbReference type="Gene3D" id="1.10.510.10">
    <property type="entry name" value="Transferase(Phosphotransferase) domain 1"/>
    <property type="match status" value="1"/>
</dbReference>
<dbReference type="InterPro" id="IPR008266">
    <property type="entry name" value="Tyr_kinase_AS"/>
</dbReference>
<feature type="region of interest" description="Disordered" evidence="2">
    <location>
        <begin position="123"/>
        <end position="169"/>
    </location>
</feature>
<dbReference type="PROSITE" id="PS00109">
    <property type="entry name" value="PROTEIN_KINASE_TYR"/>
    <property type="match status" value="1"/>
</dbReference>
<keyword evidence="5" id="KW-1185">Reference proteome</keyword>
<feature type="region of interest" description="Disordered" evidence="2">
    <location>
        <begin position="489"/>
        <end position="522"/>
    </location>
</feature>
<feature type="compositionally biased region" description="Basic and acidic residues" evidence="2">
    <location>
        <begin position="501"/>
        <end position="512"/>
    </location>
</feature>
<dbReference type="InterPro" id="IPR000719">
    <property type="entry name" value="Prot_kinase_dom"/>
</dbReference>
<proteinExistence type="inferred from homology"/>
<feature type="compositionally biased region" description="Basic and acidic residues" evidence="2">
    <location>
        <begin position="804"/>
        <end position="815"/>
    </location>
</feature>
<feature type="region of interest" description="Disordered" evidence="2">
    <location>
        <begin position="776"/>
        <end position="815"/>
    </location>
</feature>
<evidence type="ECO:0000256" key="1">
    <source>
        <dbReference type="ARBA" id="ARBA00038349"/>
    </source>
</evidence>
<comment type="similarity">
    <text evidence="1">Belongs to the protein kinase superfamily.</text>
</comment>